<keyword evidence="1" id="KW-0614">Plasmid</keyword>
<sequence length="107" mass="11388">MADTDFRVCPAALRLQAVEVRQASEHWNNANAAIGGAPMDGEALGYFGTDIVAKFNTAASTVSGKLIAGRQSIQSAATGLEKCATHFEAVDAEWYRQFGFIDAQAGY</sequence>
<evidence type="ECO:0000313" key="1">
    <source>
        <dbReference type="EMBL" id="CRY80081.1"/>
    </source>
</evidence>
<organism evidence="1 2">
    <name type="scientific">Nocardia farcinica</name>
    <dbReference type="NCBI Taxonomy" id="37329"/>
    <lineage>
        <taxon>Bacteria</taxon>
        <taxon>Bacillati</taxon>
        <taxon>Actinomycetota</taxon>
        <taxon>Actinomycetes</taxon>
        <taxon>Mycobacteriales</taxon>
        <taxon>Nocardiaceae</taxon>
        <taxon>Nocardia</taxon>
    </lineage>
</organism>
<gene>
    <name evidence="1" type="ORF">ERS450000_03674</name>
</gene>
<protein>
    <recommendedName>
        <fullName evidence="3">ESX-1 secretion-associated protein</fullName>
    </recommendedName>
</protein>
<evidence type="ECO:0008006" key="3">
    <source>
        <dbReference type="Google" id="ProtNLM"/>
    </source>
</evidence>
<geneLocation type="plasmid" evidence="1">
    <name>2</name>
</geneLocation>
<reference evidence="2" key="1">
    <citation type="submission" date="2015-03" db="EMBL/GenBank/DDBJ databases">
        <authorList>
            <consortium name="Pathogen Informatics"/>
        </authorList>
    </citation>
    <scope>NUCLEOTIDE SEQUENCE [LARGE SCALE GENOMIC DNA]</scope>
    <source>
        <strain evidence="2">NCTC11134</strain>
        <plasmid evidence="2">2</plasmid>
    </source>
</reference>
<dbReference type="KEGG" id="nfr:ERS450000_03674"/>
<proteinExistence type="predicted"/>
<dbReference type="Proteomes" id="UP000057820">
    <property type="component" value="Plasmid 2"/>
</dbReference>
<evidence type="ECO:0000313" key="2">
    <source>
        <dbReference type="Proteomes" id="UP000057820"/>
    </source>
</evidence>
<name>A0A0H5PBZ2_NOCFR</name>
<dbReference type="EMBL" id="LN868939">
    <property type="protein sequence ID" value="CRY80081.1"/>
    <property type="molecule type" value="Genomic_DNA"/>
</dbReference>
<dbReference type="AlphaFoldDB" id="A0A0H5PBZ2"/>
<accession>A0A0H5PBZ2</accession>
<dbReference type="RefSeq" id="WP_137354002.1">
    <property type="nucleotide sequence ID" value="NZ_CAACYE020000001.1"/>
</dbReference>